<dbReference type="InterPro" id="IPR036397">
    <property type="entry name" value="RNaseH_sf"/>
</dbReference>
<dbReference type="GO" id="GO:0005634">
    <property type="term" value="C:nucleus"/>
    <property type="evidence" value="ECO:0007669"/>
    <property type="project" value="UniProtKB-ARBA"/>
</dbReference>
<proteinExistence type="predicted"/>
<dbReference type="Gene3D" id="3.30.420.10">
    <property type="entry name" value="Ribonuclease H-like superfamily/Ribonuclease H"/>
    <property type="match status" value="1"/>
</dbReference>
<dbReference type="EMBL" id="GG657504">
    <property type="protein sequence ID" value="OAT14559.1"/>
    <property type="molecule type" value="Genomic_DNA"/>
</dbReference>
<sequence length="115" mass="14273">KFSHLESSELMSRLTIYTHEYLNCQVTKRFKRELEYKKIIEKMIMKFLHNEIYVNYEMPHKILTDNSVNLIEEAVRYFMSQLQIRYYRTISYYSQMNRKIKHLNKILSNMLMKYL</sequence>
<dbReference type="InterPro" id="IPR001584">
    <property type="entry name" value="Integrase_cat-core"/>
</dbReference>
<dbReference type="RefSeq" id="XP_031581523.1">
    <property type="nucleotide sequence ID" value="XM_031725670.1"/>
</dbReference>
<dbReference type="GeneID" id="42529565"/>
<dbReference type="VEuPathDB" id="FungiDB:BDBG_18084"/>
<evidence type="ECO:0000313" key="3">
    <source>
        <dbReference type="EMBL" id="OAT14559.1"/>
    </source>
</evidence>
<feature type="domain" description="Integrase catalytic" evidence="2">
    <location>
        <begin position="1"/>
        <end position="115"/>
    </location>
</feature>
<evidence type="ECO:0000256" key="1">
    <source>
        <dbReference type="ARBA" id="ARBA00022884"/>
    </source>
</evidence>
<reference evidence="4" key="1">
    <citation type="journal article" date="2015" name="PLoS Genet.">
        <title>The dynamic genome and transcriptome of the human fungal pathogen Blastomyces and close relative Emmonsia.</title>
        <authorList>
            <person name="Munoz J.F."/>
            <person name="Gauthier G.M."/>
            <person name="Desjardins C.A."/>
            <person name="Gallo J.E."/>
            <person name="Holder J."/>
            <person name="Sullivan T.D."/>
            <person name="Marty A.J."/>
            <person name="Carmen J.C."/>
            <person name="Chen Z."/>
            <person name="Ding L."/>
            <person name="Gujja S."/>
            <person name="Magrini V."/>
            <person name="Misas E."/>
            <person name="Mitreva M."/>
            <person name="Priest M."/>
            <person name="Saif S."/>
            <person name="Whiston E.A."/>
            <person name="Young S."/>
            <person name="Zeng Q."/>
            <person name="Goldman W.E."/>
            <person name="Mardis E.R."/>
            <person name="Taylor J.W."/>
            <person name="McEwen J.G."/>
            <person name="Clay O.K."/>
            <person name="Klein B.S."/>
            <person name="Cuomo C.A."/>
        </authorList>
    </citation>
    <scope>NUCLEOTIDE SEQUENCE [LARGE SCALE GENOMIC DNA]</scope>
    <source>
        <strain evidence="4">SLH14081</strain>
    </source>
</reference>
<keyword evidence="4" id="KW-1185">Reference proteome</keyword>
<dbReference type="SUPFAM" id="SSF53098">
    <property type="entry name" value="Ribonuclease H-like"/>
    <property type="match status" value="1"/>
</dbReference>
<evidence type="ECO:0000259" key="2">
    <source>
        <dbReference type="PROSITE" id="PS50994"/>
    </source>
</evidence>
<name>A0A179V533_BLAGS</name>
<dbReference type="AlphaFoldDB" id="A0A179V533"/>
<dbReference type="GO" id="GO:0003723">
    <property type="term" value="F:RNA binding"/>
    <property type="evidence" value="ECO:0007669"/>
    <property type="project" value="UniProtKB-KW"/>
</dbReference>
<dbReference type="PROSITE" id="PS50994">
    <property type="entry name" value="INTEGRASE"/>
    <property type="match status" value="1"/>
</dbReference>
<keyword evidence="1" id="KW-0694">RNA-binding</keyword>
<dbReference type="Proteomes" id="UP000002038">
    <property type="component" value="Unassembled WGS sequence"/>
</dbReference>
<feature type="non-terminal residue" evidence="3">
    <location>
        <position position="1"/>
    </location>
</feature>
<dbReference type="GO" id="GO:0015074">
    <property type="term" value="P:DNA integration"/>
    <property type="evidence" value="ECO:0007669"/>
    <property type="project" value="InterPro"/>
</dbReference>
<protein>
    <recommendedName>
        <fullName evidence="2">Integrase catalytic domain-containing protein</fullName>
    </recommendedName>
</protein>
<gene>
    <name evidence="3" type="ORF">BDBG_18084</name>
</gene>
<organism evidence="3 4">
    <name type="scientific">Blastomyces gilchristii (strain SLH14081)</name>
    <name type="common">Blastomyces dermatitidis</name>
    <dbReference type="NCBI Taxonomy" id="559298"/>
    <lineage>
        <taxon>Eukaryota</taxon>
        <taxon>Fungi</taxon>
        <taxon>Dikarya</taxon>
        <taxon>Ascomycota</taxon>
        <taxon>Pezizomycotina</taxon>
        <taxon>Eurotiomycetes</taxon>
        <taxon>Eurotiomycetidae</taxon>
        <taxon>Onygenales</taxon>
        <taxon>Ajellomycetaceae</taxon>
        <taxon>Blastomyces</taxon>
    </lineage>
</organism>
<dbReference type="KEGG" id="bgh:BDBG_18084"/>
<evidence type="ECO:0000313" key="4">
    <source>
        <dbReference type="Proteomes" id="UP000002038"/>
    </source>
</evidence>
<feature type="non-terminal residue" evidence="3">
    <location>
        <position position="115"/>
    </location>
</feature>
<dbReference type="InterPro" id="IPR012337">
    <property type="entry name" value="RNaseH-like_sf"/>
</dbReference>
<accession>A0A179V533</accession>
<dbReference type="OrthoDB" id="2232212at2759"/>